<evidence type="ECO:0000256" key="7">
    <source>
        <dbReference type="ARBA" id="ARBA00022842"/>
    </source>
</evidence>
<evidence type="ECO:0000313" key="10">
    <source>
        <dbReference type="Proteomes" id="UP000005778"/>
    </source>
</evidence>
<dbReference type="CDD" id="cd05403">
    <property type="entry name" value="NT_KNTase_like"/>
    <property type="match status" value="1"/>
</dbReference>
<evidence type="ECO:0000256" key="4">
    <source>
        <dbReference type="ARBA" id="ARBA00022723"/>
    </source>
</evidence>
<keyword evidence="7" id="KW-0460">Magnesium</keyword>
<sequence length="96" mass="11029">MGKQDILEILRRYKKEVANEYKILKIGIFGSISRGEANDESDVDIVIRVSEPDFFMLAGIKNDLEDRLKKPVDIVTYTDSMNAFLKKRIDNEAVYA</sequence>
<feature type="domain" description="Polymerase beta nucleotidyltransferase" evidence="8">
    <location>
        <begin position="16"/>
        <end position="91"/>
    </location>
</feature>
<keyword evidence="4" id="KW-0479">Metal-binding</keyword>
<dbReference type="GO" id="GO:0005524">
    <property type="term" value="F:ATP binding"/>
    <property type="evidence" value="ECO:0007669"/>
    <property type="project" value="UniProtKB-KW"/>
</dbReference>
<dbReference type="AlphaFoldDB" id="I5B4F8"/>
<keyword evidence="3" id="KW-0548">Nucleotidyltransferase</keyword>
<dbReference type="GO" id="GO:0016779">
    <property type="term" value="F:nucleotidyltransferase activity"/>
    <property type="evidence" value="ECO:0007669"/>
    <property type="project" value="UniProtKB-KW"/>
</dbReference>
<dbReference type="SUPFAM" id="SSF81301">
    <property type="entry name" value="Nucleotidyltransferase"/>
    <property type="match status" value="1"/>
</dbReference>
<dbReference type="Pfam" id="PF18765">
    <property type="entry name" value="Polbeta"/>
    <property type="match status" value="1"/>
</dbReference>
<dbReference type="STRING" id="879212.DespoDRAFT_02525"/>
<dbReference type="GO" id="GO:0046872">
    <property type="term" value="F:metal ion binding"/>
    <property type="evidence" value="ECO:0007669"/>
    <property type="project" value="UniProtKB-KW"/>
</dbReference>
<keyword evidence="6" id="KW-0067">ATP-binding</keyword>
<keyword evidence="5" id="KW-0547">Nucleotide-binding</keyword>
<evidence type="ECO:0000256" key="6">
    <source>
        <dbReference type="ARBA" id="ARBA00022840"/>
    </source>
</evidence>
<evidence type="ECO:0000313" key="9">
    <source>
        <dbReference type="EMBL" id="EIM64371.1"/>
    </source>
</evidence>
<reference evidence="9 10" key="1">
    <citation type="submission" date="2011-09" db="EMBL/GenBank/DDBJ databases">
        <authorList>
            <consortium name="US DOE Joint Genome Institute (JGI-PGF)"/>
            <person name="Lucas S."/>
            <person name="Han J."/>
            <person name="Lapidus A."/>
            <person name="Cheng J.-F."/>
            <person name="Goodwin L."/>
            <person name="Pitluck S."/>
            <person name="Peters L."/>
            <person name="Land M.L."/>
            <person name="Hauser L."/>
            <person name="Orellana R."/>
            <person name="Lovley D."/>
            <person name="Woyke T.J."/>
        </authorList>
    </citation>
    <scope>NUCLEOTIDE SEQUENCE [LARGE SCALE GENOMIC DNA]</scope>
    <source>
        <strain evidence="9 10">2ac9</strain>
    </source>
</reference>
<keyword evidence="2 9" id="KW-0808">Transferase</keyword>
<evidence type="ECO:0000259" key="8">
    <source>
        <dbReference type="Pfam" id="PF18765"/>
    </source>
</evidence>
<dbReference type="Proteomes" id="UP000005778">
    <property type="component" value="Chromosome"/>
</dbReference>
<keyword evidence="10" id="KW-1185">Reference proteome</keyword>
<dbReference type="InterPro" id="IPR052038">
    <property type="entry name" value="Type-VII_TA_antitoxin"/>
</dbReference>
<evidence type="ECO:0000256" key="3">
    <source>
        <dbReference type="ARBA" id="ARBA00022695"/>
    </source>
</evidence>
<dbReference type="RefSeq" id="WP_004073913.1">
    <property type="nucleotide sequence ID" value="NZ_CM001488.1"/>
</dbReference>
<name>I5B4F8_9BACT</name>
<dbReference type="OrthoDB" id="5422227at2"/>
<dbReference type="eggNOG" id="COG1669">
    <property type="taxonomic scope" value="Bacteria"/>
</dbReference>
<dbReference type="HOGENOM" id="CLU_130257_10_3_7"/>
<evidence type="ECO:0000256" key="5">
    <source>
        <dbReference type="ARBA" id="ARBA00022741"/>
    </source>
</evidence>
<proteinExistence type="predicted"/>
<gene>
    <name evidence="9" type="ORF">DespoDRAFT_02525</name>
</gene>
<reference evidence="9 10" key="2">
    <citation type="submission" date="2012-02" db="EMBL/GenBank/DDBJ databases">
        <title>Improved High-Quality Draft sequence of Desulfobacter postgatei 2ac9.</title>
        <authorList>
            <consortium name="US DOE Joint Genome Institute"/>
            <person name="Lucas S."/>
            <person name="Han J."/>
            <person name="Lapidus A."/>
            <person name="Cheng J.-F."/>
            <person name="Goodwin L."/>
            <person name="Pitluck S."/>
            <person name="Peters L."/>
            <person name="Ovchinnikova G."/>
            <person name="Held B."/>
            <person name="Detter J.C."/>
            <person name="Han C."/>
            <person name="Tapia R."/>
            <person name="Land M."/>
            <person name="Hauser L."/>
            <person name="Kyrpides N."/>
            <person name="Ivanova N."/>
            <person name="Pagani I."/>
            <person name="Orellana R."/>
            <person name="Lovley D."/>
            <person name="Woyke T."/>
        </authorList>
    </citation>
    <scope>NUCLEOTIDE SEQUENCE [LARGE SCALE GENOMIC DNA]</scope>
    <source>
        <strain evidence="9 10">2ac9</strain>
    </source>
</reference>
<comment type="cofactor">
    <cofactor evidence="1">
        <name>Mg(2+)</name>
        <dbReference type="ChEBI" id="CHEBI:18420"/>
    </cofactor>
</comment>
<evidence type="ECO:0000256" key="2">
    <source>
        <dbReference type="ARBA" id="ARBA00022679"/>
    </source>
</evidence>
<organism evidence="9 10">
    <name type="scientific">Desulfobacter postgatei 2ac9</name>
    <dbReference type="NCBI Taxonomy" id="879212"/>
    <lineage>
        <taxon>Bacteria</taxon>
        <taxon>Pseudomonadati</taxon>
        <taxon>Thermodesulfobacteriota</taxon>
        <taxon>Desulfobacteria</taxon>
        <taxon>Desulfobacterales</taxon>
        <taxon>Desulfobacteraceae</taxon>
        <taxon>Desulfobacter</taxon>
    </lineage>
</organism>
<protein>
    <submittedName>
        <fullName evidence="9">Putative nucleotidyltransferase</fullName>
    </submittedName>
</protein>
<dbReference type="InterPro" id="IPR041633">
    <property type="entry name" value="Polbeta"/>
</dbReference>
<dbReference type="PANTHER" id="PTHR33571:SF14">
    <property type="entry name" value="PROTEIN ADENYLYLTRANSFERASE MJ0435-RELATED"/>
    <property type="match status" value="1"/>
</dbReference>
<dbReference type="InterPro" id="IPR043519">
    <property type="entry name" value="NT_sf"/>
</dbReference>
<accession>I5B4F8</accession>
<evidence type="ECO:0000256" key="1">
    <source>
        <dbReference type="ARBA" id="ARBA00001946"/>
    </source>
</evidence>
<dbReference type="PANTHER" id="PTHR33571">
    <property type="entry name" value="SSL8005 PROTEIN"/>
    <property type="match status" value="1"/>
</dbReference>
<dbReference type="EMBL" id="CM001488">
    <property type="protein sequence ID" value="EIM64371.1"/>
    <property type="molecule type" value="Genomic_DNA"/>
</dbReference>
<dbReference type="Gene3D" id="3.30.460.10">
    <property type="entry name" value="Beta Polymerase, domain 2"/>
    <property type="match status" value="1"/>
</dbReference>